<dbReference type="Proteomes" id="UP000219369">
    <property type="component" value="Unassembled WGS sequence"/>
</dbReference>
<evidence type="ECO:0000313" key="2">
    <source>
        <dbReference type="EMBL" id="SCO76087.1"/>
    </source>
</evidence>
<dbReference type="VEuPathDB" id="FungiDB:FOXG_10363"/>
<feature type="transmembrane region" description="Helical" evidence="1">
    <location>
        <begin position="79"/>
        <end position="99"/>
    </location>
</feature>
<evidence type="ECO:0000256" key="1">
    <source>
        <dbReference type="SAM" id="Phobius"/>
    </source>
</evidence>
<keyword evidence="1" id="KW-0812">Transmembrane</keyword>
<dbReference type="VEuPathDB" id="FungiDB:FOZG_12970"/>
<dbReference type="OrthoDB" id="10283494at2759"/>
<keyword evidence="1" id="KW-1133">Transmembrane helix</keyword>
<organism evidence="2 3">
    <name type="scientific">Fusarium oxysporum</name>
    <name type="common">Fusarium vascular wilt</name>
    <dbReference type="NCBI Taxonomy" id="5507"/>
    <lineage>
        <taxon>Eukaryota</taxon>
        <taxon>Fungi</taxon>
        <taxon>Dikarya</taxon>
        <taxon>Ascomycota</taxon>
        <taxon>Pezizomycotina</taxon>
        <taxon>Sordariomycetes</taxon>
        <taxon>Hypocreomycetidae</taxon>
        <taxon>Hypocreales</taxon>
        <taxon>Nectriaceae</taxon>
        <taxon>Fusarium</taxon>
        <taxon>Fusarium oxysporum species complex</taxon>
    </lineage>
</organism>
<proteinExistence type="predicted"/>
<accession>A0A2H3SHV4</accession>
<dbReference type="VEuPathDB" id="FungiDB:FOMG_16639"/>
<evidence type="ECO:0000313" key="3">
    <source>
        <dbReference type="Proteomes" id="UP000219369"/>
    </source>
</evidence>
<dbReference type="EMBL" id="FMJY01000001">
    <property type="protein sequence ID" value="SCO76087.1"/>
    <property type="molecule type" value="Genomic_DNA"/>
</dbReference>
<name>A0A2H3SHV4_FUSOX</name>
<dbReference type="VEuPathDB" id="FungiDB:FOIG_15771"/>
<gene>
    <name evidence="2" type="ORF">FRV6_00299</name>
</gene>
<dbReference type="VEuPathDB" id="FungiDB:FOC4_g10003199"/>
<dbReference type="VEuPathDB" id="FungiDB:HZS61_004242"/>
<keyword evidence="1" id="KW-0472">Membrane</keyword>
<reference evidence="3" key="1">
    <citation type="submission" date="2016-09" db="EMBL/GenBank/DDBJ databases">
        <authorList>
            <person name="Guldener U."/>
        </authorList>
    </citation>
    <scope>NUCLEOTIDE SEQUENCE [LARGE SCALE GENOMIC DNA]</scope>
    <source>
        <strain evidence="3">V64-1</strain>
    </source>
</reference>
<sequence length="170" mass="18861">MTSKLVGRHEFLPVPDFESQIRRLYENLIISLLSDTLLLIVSWAANPGEPSGTRPVKNGTEYPCIRRTTAGYFSYQRKVLVSVYAVSFVIVAVGVAYGMKAMRQDGVEELPEVTFSSIAVATKGVSLKGCRRGNKIRAWLVEGEHEGRVYEFRNEEDTQRKSSAGPMASA</sequence>
<dbReference type="AlphaFoldDB" id="A0A2H3SHV4"/>
<protein>
    <submittedName>
        <fullName evidence="2">Uncharacterized protein</fullName>
    </submittedName>
</protein>
<dbReference type="VEuPathDB" id="FungiDB:FOC1_g10002135"/>